<evidence type="ECO:0000313" key="5">
    <source>
        <dbReference type="Proteomes" id="UP001232063"/>
    </source>
</evidence>
<keyword evidence="5" id="KW-1185">Reference proteome</keyword>
<dbReference type="Pfam" id="PF13715">
    <property type="entry name" value="CarbopepD_reg_2"/>
    <property type="match status" value="1"/>
</dbReference>
<keyword evidence="2" id="KW-0812">Transmembrane</keyword>
<gene>
    <name evidence="4" type="ORF">QNI22_27335</name>
</gene>
<dbReference type="InterPro" id="IPR023997">
    <property type="entry name" value="TonB-dep_OMP_SusC/RagA_CS"/>
</dbReference>
<dbReference type="GO" id="GO:0015344">
    <property type="term" value="F:siderophore uptake transmembrane transporter activity"/>
    <property type="evidence" value="ECO:0007669"/>
    <property type="project" value="TreeGrafter"/>
</dbReference>
<organism evidence="4 5">
    <name type="scientific">Xanthocytophaga agilis</name>
    <dbReference type="NCBI Taxonomy" id="3048010"/>
    <lineage>
        <taxon>Bacteria</taxon>
        <taxon>Pseudomonadati</taxon>
        <taxon>Bacteroidota</taxon>
        <taxon>Cytophagia</taxon>
        <taxon>Cytophagales</taxon>
        <taxon>Rhodocytophagaceae</taxon>
        <taxon>Xanthocytophaga</taxon>
    </lineage>
</organism>
<dbReference type="InterPro" id="IPR039426">
    <property type="entry name" value="TonB-dep_rcpt-like"/>
</dbReference>
<accession>A0AAE3R611</accession>
<dbReference type="Pfam" id="PF07715">
    <property type="entry name" value="Plug"/>
    <property type="match status" value="1"/>
</dbReference>
<dbReference type="Gene3D" id="2.60.40.1120">
    <property type="entry name" value="Carboxypeptidase-like, regulatory domain"/>
    <property type="match status" value="1"/>
</dbReference>
<dbReference type="RefSeq" id="WP_314515634.1">
    <property type="nucleotide sequence ID" value="NZ_JASJOU010000011.1"/>
</dbReference>
<evidence type="ECO:0000256" key="1">
    <source>
        <dbReference type="ARBA" id="ARBA00022729"/>
    </source>
</evidence>
<evidence type="ECO:0000259" key="3">
    <source>
        <dbReference type="Pfam" id="PF07715"/>
    </source>
</evidence>
<protein>
    <submittedName>
        <fullName evidence="4">TonB-dependent receptor</fullName>
    </submittedName>
</protein>
<dbReference type="PANTHER" id="PTHR30069">
    <property type="entry name" value="TONB-DEPENDENT OUTER MEMBRANE RECEPTOR"/>
    <property type="match status" value="1"/>
</dbReference>
<keyword evidence="4" id="KW-0675">Receptor</keyword>
<keyword evidence="2" id="KW-0472">Membrane</keyword>
<name>A0AAE3R611_9BACT</name>
<feature type="domain" description="TonB-dependent receptor plug" evidence="3">
    <location>
        <begin position="255"/>
        <end position="356"/>
    </location>
</feature>
<comment type="caution">
    <text evidence="4">The sequence shown here is derived from an EMBL/GenBank/DDBJ whole genome shotgun (WGS) entry which is preliminary data.</text>
</comment>
<dbReference type="InterPro" id="IPR023996">
    <property type="entry name" value="TonB-dep_OMP_SusC/RagA"/>
</dbReference>
<evidence type="ECO:0000256" key="2">
    <source>
        <dbReference type="PROSITE-ProRule" id="PRU01360"/>
    </source>
</evidence>
<dbReference type="PANTHER" id="PTHR30069:SF29">
    <property type="entry name" value="HEMOGLOBIN AND HEMOGLOBIN-HAPTOGLOBIN-BINDING PROTEIN 1-RELATED"/>
    <property type="match status" value="1"/>
</dbReference>
<sequence length="1183" mass="132427">MRTYALCAKNLVFFATVILLPELSPGQVLALFPKSRPVKSAGTQNQGSRPLYLVLTEMAKRYKVKFNYDPDLIGSQMVSVEKSSLNNPDPEVVLTQILKPLDLSFEKVQKNDYIIFPGKKRNKESDPKSHLNLIEGIHIESSLATATIQANPATTRAITLSTVSGTVTSGDTGEPLPGVSVSLKGTTQGAITDKDGKYTLNIPSGQENGILVFSSIGYLSEEIPLNNNTIIDVKLATDVKSLGEVVVVGYGTQKKESVTGAISSVTSKDLEHVHGATVSATLAGKIPGASFRMADGRPGAWATVQVRNLGDPLYVIDGIQKDAGQFNNLSPNDIESMTVLKDASASVYGSRAANGVVIVTTKRGKAGNSNTINVDAYYGWQNWTRFPKTVNAAEWMTGKVEADINGLSRHTDITPEELAKWQAGTEKGYQSFDWYKFIVKPNAPQSSVNINATGGSDKINYYLSLTRLDQSSVLGREFTFARTNIQSNIDAKVSNRFKVGVQINGRIETRDQPGVPGADDYWAPRFALFRNRPTERPYANDNPKYVADIGHNDTNWGIMNKAISGYWREDWRVLQSNFTGEYQLPLKGLVAKGMYSYYIADRVMNGHEYTYDAYTYDAQKDEYIRTGGSTNPWRERGVNKVLEKVIQGQLLYNNTFGKHTVGGTFVVERIERNELESWVHSVPQTNALPILQFPDMDTYNDKDVVQARIGYVGRFTYNYADKYFLEIAGRRDASWKFAPAKRWGVFPSVSAGWRISEEGFFKNLDWNVLSDLKLRASYGELGDDNINMGINADDSRFIRDPMYIPGYRYATSRVILDGQVVTGARDKGVPITNLSWFTSKITDIGLDYAFLNGRITGAVDYFYRKRTGLRGIKYDILVPSEIGYSLPEENVNTDAQVGGEISALYSGKVNQVTFSVGGNISYSRSRFISSYKPRFGNSWDQYRGSAEDRWSGTYWGYEVIGQFQSQDQINDYAVNIDGQGNKTLLPGDLIYKDVNGDGVINGDDERPIGYARDKNPIVNYGLSLSVAWKGFDLRADFSGGTMYSYNRQYEMRVAYQNTGNLLKELYDDRWHRADPYNIDSEWIPGKYPALRFNEGGHSNYRNSTFWLTNVKYLRLRTMEIGYSIPKVWTDKIKIQRARIYVNTYNLFSIDNVRHLGVDPEIMDENGLQYPQSKLVNIGVNLSF</sequence>
<dbReference type="InterPro" id="IPR037066">
    <property type="entry name" value="Plug_dom_sf"/>
</dbReference>
<keyword evidence="2" id="KW-0998">Cell outer membrane</keyword>
<dbReference type="NCBIfam" id="TIGR04056">
    <property type="entry name" value="OMP_RagA_SusC"/>
    <property type="match status" value="1"/>
</dbReference>
<dbReference type="EMBL" id="JASJOU010000011">
    <property type="protein sequence ID" value="MDJ1504404.1"/>
    <property type="molecule type" value="Genomic_DNA"/>
</dbReference>
<reference evidence="4" key="1">
    <citation type="submission" date="2023-05" db="EMBL/GenBank/DDBJ databases">
        <authorList>
            <person name="Zhang X."/>
        </authorList>
    </citation>
    <scope>NUCLEOTIDE SEQUENCE</scope>
    <source>
        <strain evidence="4">BD1B2-1</strain>
    </source>
</reference>
<proteinExistence type="inferred from homology"/>
<dbReference type="PROSITE" id="PS52016">
    <property type="entry name" value="TONB_DEPENDENT_REC_3"/>
    <property type="match status" value="1"/>
</dbReference>
<dbReference type="NCBIfam" id="TIGR04057">
    <property type="entry name" value="SusC_RagA_signa"/>
    <property type="match status" value="1"/>
</dbReference>
<dbReference type="InterPro" id="IPR008969">
    <property type="entry name" value="CarboxyPept-like_regulatory"/>
</dbReference>
<evidence type="ECO:0000313" key="4">
    <source>
        <dbReference type="EMBL" id="MDJ1504404.1"/>
    </source>
</evidence>
<dbReference type="SUPFAM" id="SSF49464">
    <property type="entry name" value="Carboxypeptidase regulatory domain-like"/>
    <property type="match status" value="1"/>
</dbReference>
<comment type="similarity">
    <text evidence="2">Belongs to the TonB-dependent receptor family.</text>
</comment>
<dbReference type="Gene3D" id="2.170.130.10">
    <property type="entry name" value="TonB-dependent receptor, plug domain"/>
    <property type="match status" value="1"/>
</dbReference>
<dbReference type="InterPro" id="IPR012910">
    <property type="entry name" value="Plug_dom"/>
</dbReference>
<dbReference type="GO" id="GO:0044718">
    <property type="term" value="P:siderophore transmembrane transport"/>
    <property type="evidence" value="ECO:0007669"/>
    <property type="project" value="TreeGrafter"/>
</dbReference>
<dbReference type="Proteomes" id="UP001232063">
    <property type="component" value="Unassembled WGS sequence"/>
</dbReference>
<comment type="subcellular location">
    <subcellularLocation>
        <location evidence="2">Cell outer membrane</location>
        <topology evidence="2">Multi-pass membrane protein</topology>
    </subcellularLocation>
</comment>
<keyword evidence="2" id="KW-1134">Transmembrane beta strand</keyword>
<keyword evidence="2" id="KW-0813">Transport</keyword>
<keyword evidence="1" id="KW-0732">Signal</keyword>
<dbReference type="GO" id="GO:0009279">
    <property type="term" value="C:cell outer membrane"/>
    <property type="evidence" value="ECO:0007669"/>
    <property type="project" value="UniProtKB-SubCell"/>
</dbReference>
<dbReference type="SUPFAM" id="SSF56935">
    <property type="entry name" value="Porins"/>
    <property type="match status" value="1"/>
</dbReference>
<dbReference type="AlphaFoldDB" id="A0AAE3R611"/>